<dbReference type="EMBL" id="JACJTB010000085">
    <property type="protein sequence ID" value="MBD2598599.1"/>
    <property type="molecule type" value="Genomic_DNA"/>
</dbReference>
<gene>
    <name evidence="2" type="ORF">H6G74_30520</name>
</gene>
<evidence type="ECO:0000313" key="3">
    <source>
        <dbReference type="Proteomes" id="UP000603457"/>
    </source>
</evidence>
<keyword evidence="1" id="KW-0175">Coiled coil</keyword>
<feature type="coiled-coil region" evidence="1">
    <location>
        <begin position="50"/>
        <end position="84"/>
    </location>
</feature>
<dbReference type="Proteomes" id="UP000603457">
    <property type="component" value="Unassembled WGS sequence"/>
</dbReference>
<accession>A0ABR8G616</accession>
<sequence>MISLYFGLGAICGGFVTYLVADAKLQKELRKAAKVAKSASDNLHSVINKYEDSKAQVNTLVHQLEGLKDELKEARKTINSLGHAKIESGVMVAHLNSRLEEYQAKLTQIFTQSQKDKQRIEYLETEIEQWEANFKSQVDIEANKRFQLAKQTELEKIYFEHDSITSEAMQLFRRLQNWGEKVAHGHTSKAEIIKSLASGYNQNLDEVSKAIASERQNYLEQIELLNERIAQLQRELQGDLLEPVYGEFGFDANGRIANAIASWLWFQKQIPLLVTGIEETDGVITAGYCYSRSISPHALAKLIKDCSSEITRNLGIYSIESAKKLAVTDCLVVKFRKDRPVRKADKGSLYRSQQDFINYLLSQPIRWRIVGEPGAGKTPTVLVLMSHLLKRGFLNGNTPNGKKLEFTEFGFCNPLAGISVKNSNDLDFCLSWQSASKGFKGLADEYNFRKSATNSQYKDSVGYIWVCDEFDNAIDTVGSDGGKQFKQVLKDGGHINMGVIIMGQSGMVASTKGLTIDDQKMLTNVYIDPVSIRTFLTQYGERFYSKSTVEKALATLEQLELEIEEQNETICDTAREFRVAMVVADRSPVFYQLPYFDTIDIDLTAYQESKVQIARLRQNPLIDTSTTCPQCQSQNIKKNGRSGSKQRYSCRDCGKNWLEV</sequence>
<reference evidence="2 3" key="1">
    <citation type="journal article" date="2020" name="ISME J.">
        <title>Comparative genomics reveals insights into cyanobacterial evolution and habitat adaptation.</title>
        <authorList>
            <person name="Chen M.Y."/>
            <person name="Teng W.K."/>
            <person name="Zhao L."/>
            <person name="Hu C.X."/>
            <person name="Zhou Y.K."/>
            <person name="Han B.P."/>
            <person name="Song L.R."/>
            <person name="Shu W.S."/>
        </authorList>
    </citation>
    <scope>NUCLEOTIDE SEQUENCE [LARGE SCALE GENOMIC DNA]</scope>
    <source>
        <strain evidence="2 3">FACHB-130</strain>
    </source>
</reference>
<comment type="caution">
    <text evidence="2">The sequence shown here is derived from an EMBL/GenBank/DDBJ whole genome shotgun (WGS) entry which is preliminary data.</text>
</comment>
<protein>
    <submittedName>
        <fullName evidence="2">Uncharacterized protein</fullName>
    </submittedName>
</protein>
<evidence type="ECO:0000256" key="1">
    <source>
        <dbReference type="SAM" id="Coils"/>
    </source>
</evidence>
<organism evidence="2 3">
    <name type="scientific">Nostoc spongiaeforme FACHB-130</name>
    <dbReference type="NCBI Taxonomy" id="1357510"/>
    <lineage>
        <taxon>Bacteria</taxon>
        <taxon>Bacillati</taxon>
        <taxon>Cyanobacteriota</taxon>
        <taxon>Cyanophyceae</taxon>
        <taxon>Nostocales</taxon>
        <taxon>Nostocaceae</taxon>
        <taxon>Nostoc</taxon>
    </lineage>
</organism>
<name>A0ABR8G616_9NOSO</name>
<dbReference type="InterPro" id="IPR027417">
    <property type="entry name" value="P-loop_NTPase"/>
</dbReference>
<dbReference type="RefSeq" id="WP_190971231.1">
    <property type="nucleotide sequence ID" value="NZ_JACJTB010000085.1"/>
</dbReference>
<keyword evidence="3" id="KW-1185">Reference proteome</keyword>
<dbReference type="SUPFAM" id="SSF90257">
    <property type="entry name" value="Myosin rod fragments"/>
    <property type="match status" value="1"/>
</dbReference>
<proteinExistence type="predicted"/>
<evidence type="ECO:0000313" key="2">
    <source>
        <dbReference type="EMBL" id="MBD2598599.1"/>
    </source>
</evidence>
<dbReference type="SUPFAM" id="SSF52540">
    <property type="entry name" value="P-loop containing nucleoside triphosphate hydrolases"/>
    <property type="match status" value="1"/>
</dbReference>
<feature type="coiled-coil region" evidence="1">
    <location>
        <begin position="208"/>
        <end position="242"/>
    </location>
</feature>